<evidence type="ECO:0000256" key="1">
    <source>
        <dbReference type="SAM" id="Phobius"/>
    </source>
</evidence>
<feature type="transmembrane region" description="Helical" evidence="1">
    <location>
        <begin position="326"/>
        <end position="349"/>
    </location>
</feature>
<proteinExistence type="predicted"/>
<sequence length="366" mass="42796">MPCGRHVLKSITGWITMVLFVNGIENDSFGFENDINTWVKPGTLNEEYWMPLRPIMDNESSTYTDDWRQVQLFGRRRISWVMHLDMLQNCENSYKEDDISDLLSYNRLVLVGMPCESYRMSTDVIDIPRLPDSYSTNWTYRESTAVQVRREDETVTCFQSYGVSTSIRPCRIVLSTRGVNENYTRILFVRFPDTAVFLATGEFRHQCKDRPYSGSFIAFFARHRHCKGLPTGWTLNKVGVIFKDYERSIRSRDWRCDIWYCNASDLRGVEIHRGELIGNGSQLKQAMLRRNSTRFWVSVKIENRDRAFTVSITSGSGISHRSRFSLSVWITMAIVFCMFSVGFTSVGWYRLKYRVIKWRSVRTTDS</sequence>
<protein>
    <submittedName>
        <fullName evidence="2">T22.3</fullName>
    </submittedName>
</protein>
<evidence type="ECO:0000313" key="2">
    <source>
        <dbReference type="EMBL" id="AAK57051.1"/>
    </source>
</evidence>
<keyword evidence="1" id="KW-1133">Transmembrane helix</keyword>
<organism evidence="2 3">
    <name type="scientific">Tupaiid herpesvirus 1 (strain 1)</name>
    <name type="common">TuHV-1</name>
    <name type="synonym">Herpesvirus tupaia (strain 1)</name>
    <dbReference type="NCBI Taxonomy" id="10397"/>
    <lineage>
        <taxon>Viruses</taxon>
        <taxon>Duplodnaviria</taxon>
        <taxon>Heunggongvirae</taxon>
        <taxon>Peploviricota</taxon>
        <taxon>Herviviricetes</taxon>
        <taxon>Herpesvirales</taxon>
        <taxon>Orthoherpesviridae</taxon>
        <taxon>Betaherpesvirinae</taxon>
        <taxon>Quwivirus</taxon>
        <taxon>Quwivirus tupaiidbeta1</taxon>
    </lineage>
</organism>
<keyword evidence="3" id="KW-1185">Reference proteome</keyword>
<keyword evidence="1" id="KW-0812">Transmembrane</keyword>
<name>Q91TT6_TUHV1</name>
<evidence type="ECO:0000313" key="3">
    <source>
        <dbReference type="Proteomes" id="UP000137095"/>
    </source>
</evidence>
<dbReference type="KEGG" id="vg:921216"/>
<dbReference type="GeneID" id="921216"/>
<dbReference type="Proteomes" id="UP000137095">
    <property type="component" value="Segment"/>
</dbReference>
<reference evidence="2 3" key="1">
    <citation type="journal article" date="2001" name="J. Virol.">
        <title>Analysis and characterization of the complete genome of tupaia (tree shrew) herpesvirus.</title>
        <authorList>
            <person name="Bahr U."/>
            <person name="Darai G."/>
        </authorList>
    </citation>
    <scope>NUCLEOTIDE SEQUENCE [LARGE SCALE GENOMIC DNA]</scope>
    <source>
        <strain evidence="2">2</strain>
    </source>
</reference>
<dbReference type="EMBL" id="AF281817">
    <property type="protein sequence ID" value="AAK57051.1"/>
    <property type="molecule type" value="Genomic_DNA"/>
</dbReference>
<keyword evidence="1" id="KW-0472">Membrane</keyword>
<organismHost>
    <name type="scientific">Tupaia belangeri</name>
    <name type="common">Common tree shrew</name>
    <name type="synonym">Tupaia glis belangeri</name>
    <dbReference type="NCBI Taxonomy" id="37347"/>
</organismHost>
<dbReference type="RefSeq" id="NP_116356.1">
    <property type="nucleotide sequence ID" value="NC_002794.1"/>
</dbReference>
<accession>Q91TT6</accession>